<dbReference type="RefSeq" id="WP_177193183.1">
    <property type="nucleotide sequence ID" value="NZ_FORX01000016.1"/>
</dbReference>
<feature type="domain" description="Zinc finger DksA/TraR C4-type" evidence="5">
    <location>
        <begin position="81"/>
        <end position="111"/>
    </location>
</feature>
<dbReference type="PROSITE" id="PS01102">
    <property type="entry name" value="ZF_DKSA_1"/>
    <property type="match status" value="1"/>
</dbReference>
<dbReference type="AlphaFoldDB" id="A0A1I3XGG3"/>
<feature type="zinc finger region" description="dksA C4-type" evidence="4">
    <location>
        <begin position="85"/>
        <end position="109"/>
    </location>
</feature>
<proteinExistence type="predicted"/>
<keyword evidence="7" id="KW-1185">Reference proteome</keyword>
<reference evidence="7" key="1">
    <citation type="submission" date="2016-10" db="EMBL/GenBank/DDBJ databases">
        <authorList>
            <person name="Varghese N."/>
            <person name="Submissions S."/>
        </authorList>
    </citation>
    <scope>NUCLEOTIDE SEQUENCE [LARGE SCALE GENOMIC DNA]</scope>
    <source>
        <strain evidence="7">DSM 5918</strain>
    </source>
</reference>
<dbReference type="STRING" id="52560.SAMN04488082_11666"/>
<dbReference type="PANTHER" id="PTHR33823:SF4">
    <property type="entry name" value="GENERAL STRESS PROTEIN 16O"/>
    <property type="match status" value="1"/>
</dbReference>
<dbReference type="InterPro" id="IPR037187">
    <property type="entry name" value="DnaK_N"/>
</dbReference>
<evidence type="ECO:0000313" key="7">
    <source>
        <dbReference type="Proteomes" id="UP000198635"/>
    </source>
</evidence>
<evidence type="ECO:0000256" key="2">
    <source>
        <dbReference type="ARBA" id="ARBA00022771"/>
    </source>
</evidence>
<keyword evidence="3" id="KW-0862">Zinc</keyword>
<evidence type="ECO:0000259" key="5">
    <source>
        <dbReference type="Pfam" id="PF01258"/>
    </source>
</evidence>
<dbReference type="Proteomes" id="UP000198635">
    <property type="component" value="Unassembled WGS sequence"/>
</dbReference>
<evidence type="ECO:0000256" key="3">
    <source>
        <dbReference type="ARBA" id="ARBA00022833"/>
    </source>
</evidence>
<accession>A0A1I3XGG3</accession>
<keyword evidence="1" id="KW-0479">Metal-binding</keyword>
<dbReference type="Pfam" id="PF01258">
    <property type="entry name" value="zf-dskA_traR"/>
    <property type="match status" value="1"/>
</dbReference>
<dbReference type="PANTHER" id="PTHR33823">
    <property type="entry name" value="RNA POLYMERASE-BINDING TRANSCRIPTION FACTOR DKSA-RELATED"/>
    <property type="match status" value="1"/>
</dbReference>
<dbReference type="Gene3D" id="1.20.120.910">
    <property type="entry name" value="DksA, coiled-coil domain"/>
    <property type="match status" value="1"/>
</dbReference>
<dbReference type="InterPro" id="IPR020458">
    <property type="entry name" value="Znf_DskA_TraR_CS"/>
</dbReference>
<gene>
    <name evidence="6" type="ORF">SAMN04488082_11666</name>
</gene>
<dbReference type="EMBL" id="FORX01000016">
    <property type="protein sequence ID" value="SFK18657.1"/>
    <property type="molecule type" value="Genomic_DNA"/>
</dbReference>
<dbReference type="SUPFAM" id="SSF109635">
    <property type="entry name" value="DnaK suppressor protein DksA, alpha-hairpin domain"/>
    <property type="match status" value="1"/>
</dbReference>
<sequence length="133" mass="15100">MSRVCHIHQGIELQLREKFRKIEKENDVLREAMSQNRELEPDLADQASTASSQDWNMIRYNRNVKLLRDITVALKAIDNDSYGICEMCGEHIADRRLLAIPSALFCIECQEMVDRHPGEFGRTGLGDGVLAAV</sequence>
<dbReference type="PROSITE" id="PS51128">
    <property type="entry name" value="ZF_DKSA_2"/>
    <property type="match status" value="1"/>
</dbReference>
<dbReference type="InterPro" id="IPR000962">
    <property type="entry name" value="Znf_DskA_TraR"/>
</dbReference>
<protein>
    <submittedName>
        <fullName evidence="6">Transcriptional regulator, TraR/DksA family</fullName>
    </submittedName>
</protein>
<keyword evidence="2" id="KW-0863">Zinc-finger</keyword>
<evidence type="ECO:0000313" key="6">
    <source>
        <dbReference type="EMBL" id="SFK18657.1"/>
    </source>
</evidence>
<name>A0A1I3XGG3_9BACT</name>
<organism evidence="6 7">
    <name type="scientific">Desulfomicrobium apsheronum</name>
    <dbReference type="NCBI Taxonomy" id="52560"/>
    <lineage>
        <taxon>Bacteria</taxon>
        <taxon>Pseudomonadati</taxon>
        <taxon>Thermodesulfobacteriota</taxon>
        <taxon>Desulfovibrionia</taxon>
        <taxon>Desulfovibrionales</taxon>
        <taxon>Desulfomicrobiaceae</taxon>
        <taxon>Desulfomicrobium</taxon>
    </lineage>
</organism>
<evidence type="ECO:0000256" key="4">
    <source>
        <dbReference type="PROSITE-ProRule" id="PRU00510"/>
    </source>
</evidence>
<dbReference type="SUPFAM" id="SSF57716">
    <property type="entry name" value="Glucocorticoid receptor-like (DNA-binding domain)"/>
    <property type="match status" value="1"/>
</dbReference>
<dbReference type="GO" id="GO:0008270">
    <property type="term" value="F:zinc ion binding"/>
    <property type="evidence" value="ECO:0007669"/>
    <property type="project" value="UniProtKB-KW"/>
</dbReference>
<evidence type="ECO:0000256" key="1">
    <source>
        <dbReference type="ARBA" id="ARBA00022723"/>
    </source>
</evidence>